<dbReference type="InterPro" id="IPR038969">
    <property type="entry name" value="FEN"/>
</dbReference>
<evidence type="ECO:0000256" key="3">
    <source>
        <dbReference type="ARBA" id="ARBA00023125"/>
    </source>
</evidence>
<dbReference type="InterPro" id="IPR008918">
    <property type="entry name" value="HhH2"/>
</dbReference>
<dbReference type="EMBL" id="VFRR01000040">
    <property type="protein sequence ID" value="TPE47588.1"/>
    <property type="molecule type" value="Genomic_DNA"/>
</dbReference>
<dbReference type="InterPro" id="IPR029060">
    <property type="entry name" value="PIN-like_dom_sf"/>
</dbReference>
<dbReference type="InterPro" id="IPR020045">
    <property type="entry name" value="DNA_polI_H3TH"/>
</dbReference>
<dbReference type="GO" id="GO:0008409">
    <property type="term" value="F:5'-3' exonuclease activity"/>
    <property type="evidence" value="ECO:0007669"/>
    <property type="project" value="InterPro"/>
</dbReference>
<dbReference type="FunFam" id="1.10.150.20:FF:000003">
    <property type="entry name" value="DNA polymerase I"/>
    <property type="match status" value="1"/>
</dbReference>
<dbReference type="GO" id="GO:0033567">
    <property type="term" value="P:DNA replication, Okazaki fragment processing"/>
    <property type="evidence" value="ECO:0007669"/>
    <property type="project" value="InterPro"/>
</dbReference>
<dbReference type="SUPFAM" id="SSF47807">
    <property type="entry name" value="5' to 3' exonuclease, C-terminal subdomain"/>
    <property type="match status" value="1"/>
</dbReference>
<dbReference type="CDD" id="cd09898">
    <property type="entry name" value="H3TH_53EXO"/>
    <property type="match status" value="1"/>
</dbReference>
<evidence type="ECO:0000313" key="5">
    <source>
        <dbReference type="EMBL" id="TPE47588.1"/>
    </source>
</evidence>
<dbReference type="GO" id="GO:0003677">
    <property type="term" value="F:DNA binding"/>
    <property type="evidence" value="ECO:0007669"/>
    <property type="project" value="UniProtKB-KW"/>
</dbReference>
<feature type="domain" description="5'-3' exonuclease" evidence="4">
    <location>
        <begin position="3"/>
        <end position="257"/>
    </location>
</feature>
<dbReference type="SMART" id="SM00279">
    <property type="entry name" value="HhH2"/>
    <property type="match status" value="1"/>
</dbReference>
<organism evidence="5 6">
    <name type="scientific">Maribrevibacterium harenarium</name>
    <dbReference type="NCBI Taxonomy" id="2589817"/>
    <lineage>
        <taxon>Bacteria</taxon>
        <taxon>Pseudomonadati</taxon>
        <taxon>Pseudomonadota</taxon>
        <taxon>Gammaproteobacteria</taxon>
        <taxon>Oceanospirillales</taxon>
        <taxon>Oceanospirillaceae</taxon>
        <taxon>Maribrevibacterium</taxon>
    </lineage>
</organism>
<evidence type="ECO:0000259" key="4">
    <source>
        <dbReference type="SMART" id="SM00475"/>
    </source>
</evidence>
<dbReference type="RefSeq" id="WP_140590615.1">
    <property type="nucleotide sequence ID" value="NZ_VFRR01000040.1"/>
</dbReference>
<dbReference type="NCBIfam" id="NF007017">
    <property type="entry name" value="PRK09482.1"/>
    <property type="match status" value="1"/>
</dbReference>
<dbReference type="OrthoDB" id="9806424at2"/>
<accession>A0A501WDW4</accession>
<keyword evidence="2" id="KW-0378">Hydrolase</keyword>
<dbReference type="CDD" id="cd09859">
    <property type="entry name" value="PIN_53EXO"/>
    <property type="match status" value="1"/>
</dbReference>
<dbReference type="SUPFAM" id="SSF88723">
    <property type="entry name" value="PIN domain-like"/>
    <property type="match status" value="1"/>
</dbReference>
<dbReference type="Proteomes" id="UP000315901">
    <property type="component" value="Unassembled WGS sequence"/>
</dbReference>
<dbReference type="Pfam" id="PF01367">
    <property type="entry name" value="5_3_exonuc"/>
    <property type="match status" value="1"/>
</dbReference>
<dbReference type="Pfam" id="PF02739">
    <property type="entry name" value="5_3_exonuc_N"/>
    <property type="match status" value="1"/>
</dbReference>
<dbReference type="InterPro" id="IPR020046">
    <property type="entry name" value="5-3_exonucl_a-hlix_arch_N"/>
</dbReference>
<evidence type="ECO:0000256" key="1">
    <source>
        <dbReference type="ARBA" id="ARBA00022722"/>
    </source>
</evidence>
<sequence>MQQRFLLIDGLNLIRRLYAALESEQDSKRRVERTQNLTIDAVVKLKEQCAPTHLVIVFDSPSATWRHNLYPEYKLGRTPMDDALMVGLEQIVAGLRFNGWKCLRLAGWEADDLIATLAVKAAANQVTCFVVSTDKGFTQLIRHPHIHIYDYFNKRGYDREWVENRYGVKVEQLPDYWALVGDSTNHVKGVTGIGPKSAQQLLALAPDLQTLFNHPALPDAMQRKLSGQFDACMLARKLVTLRDDVNIGVSLAQLRLRQ</sequence>
<dbReference type="SMART" id="SM00475">
    <property type="entry name" value="53EXOc"/>
    <property type="match status" value="1"/>
</dbReference>
<dbReference type="Gene3D" id="3.40.50.1010">
    <property type="entry name" value="5'-nuclease"/>
    <property type="match status" value="1"/>
</dbReference>
<keyword evidence="3" id="KW-0238">DNA-binding</keyword>
<dbReference type="AlphaFoldDB" id="A0A501WDW4"/>
<evidence type="ECO:0000256" key="2">
    <source>
        <dbReference type="ARBA" id="ARBA00022801"/>
    </source>
</evidence>
<gene>
    <name evidence="5" type="primary">xni</name>
    <name evidence="5" type="ORF">FJM67_14260</name>
</gene>
<keyword evidence="1" id="KW-0540">Nuclease</keyword>
<keyword evidence="5" id="KW-0255">Endonuclease</keyword>
<reference evidence="5 6" key="1">
    <citation type="submission" date="2019-06" db="EMBL/GenBank/DDBJ databases">
        <title>A novel bacterium of genus Marinomonas, isolated from coastal sand.</title>
        <authorList>
            <person name="Huang H."/>
            <person name="Mo K."/>
            <person name="Hu Y."/>
        </authorList>
    </citation>
    <scope>NUCLEOTIDE SEQUENCE [LARGE SCALE GENOMIC DNA]</scope>
    <source>
        <strain evidence="5 6">HB171799</strain>
    </source>
</reference>
<comment type="caution">
    <text evidence="5">The sequence shown here is derived from an EMBL/GenBank/DDBJ whole genome shotgun (WGS) entry which is preliminary data.</text>
</comment>
<dbReference type="Gene3D" id="1.10.150.20">
    <property type="entry name" value="5' to 3' exonuclease, C-terminal subdomain"/>
    <property type="match status" value="1"/>
</dbReference>
<dbReference type="InterPro" id="IPR002421">
    <property type="entry name" value="5-3_exonuclease"/>
</dbReference>
<keyword evidence="6" id="KW-1185">Reference proteome</keyword>
<dbReference type="PANTHER" id="PTHR42646:SF2">
    <property type="entry name" value="5'-3' EXONUCLEASE FAMILY PROTEIN"/>
    <property type="match status" value="1"/>
</dbReference>
<dbReference type="PANTHER" id="PTHR42646">
    <property type="entry name" value="FLAP ENDONUCLEASE XNI"/>
    <property type="match status" value="1"/>
</dbReference>
<dbReference type="GO" id="GO:0017108">
    <property type="term" value="F:5'-flap endonuclease activity"/>
    <property type="evidence" value="ECO:0007669"/>
    <property type="project" value="InterPro"/>
</dbReference>
<protein>
    <submittedName>
        <fullName evidence="5">Flap endonuclease Xni</fullName>
    </submittedName>
</protein>
<evidence type="ECO:0000313" key="6">
    <source>
        <dbReference type="Proteomes" id="UP000315901"/>
    </source>
</evidence>
<proteinExistence type="predicted"/>
<dbReference type="InterPro" id="IPR036279">
    <property type="entry name" value="5-3_exonuclease_C_sf"/>
</dbReference>
<name>A0A501WDW4_9GAMM</name>